<feature type="domain" description="Gfo/Idh/MocA-like oxidoreductase N-terminal" evidence="1">
    <location>
        <begin position="2"/>
        <end position="121"/>
    </location>
</feature>
<protein>
    <submittedName>
        <fullName evidence="3">Gfo/Idh/MocA family protein</fullName>
    </submittedName>
</protein>
<name>A0ABW5BZ94_9BACI</name>
<dbReference type="InterPro" id="IPR052515">
    <property type="entry name" value="Gfo/Idh/MocA_Oxidoreductase"/>
</dbReference>
<gene>
    <name evidence="3" type="ORF">ACFSKK_17575</name>
</gene>
<dbReference type="SUPFAM" id="SSF51735">
    <property type="entry name" value="NAD(P)-binding Rossmann-fold domains"/>
    <property type="match status" value="1"/>
</dbReference>
<dbReference type="Pfam" id="PF01408">
    <property type="entry name" value="GFO_IDH_MocA"/>
    <property type="match status" value="1"/>
</dbReference>
<dbReference type="InterPro" id="IPR036291">
    <property type="entry name" value="NAD(P)-bd_dom_sf"/>
</dbReference>
<dbReference type="PANTHER" id="PTHR43249:SF1">
    <property type="entry name" value="D-GLUCOSIDE 3-DEHYDROGENASE"/>
    <property type="match status" value="1"/>
</dbReference>
<dbReference type="EMBL" id="JBHUIK010000004">
    <property type="protein sequence ID" value="MFD2215503.1"/>
    <property type="molecule type" value="Genomic_DNA"/>
</dbReference>
<evidence type="ECO:0000259" key="2">
    <source>
        <dbReference type="Pfam" id="PF22725"/>
    </source>
</evidence>
<dbReference type="Gene3D" id="3.40.50.720">
    <property type="entry name" value="NAD(P)-binding Rossmann-like Domain"/>
    <property type="match status" value="1"/>
</dbReference>
<evidence type="ECO:0000313" key="3">
    <source>
        <dbReference type="EMBL" id="MFD2215503.1"/>
    </source>
</evidence>
<keyword evidence="4" id="KW-1185">Reference proteome</keyword>
<accession>A0ABW5BZ94</accession>
<sequence>MVKVGIIGTGWFSGVHAKILSNMQGVQINAICGTSQEKAEKFASSYEDVNSYGNIVEMLDSEKLDAVYVCVPPFAHGEIELELLTREIPFLVEKPLSVDLEVPTRVLSKLNEKSIITSVGYHFRYKDSVSYLKNELENSTTGMATGGWMGSMPTVPWWRNQQTSGGQFIEQTTHLVDLLRYTMGEVEEVYAAYASRALSSQYEGVTVSDVGTVTIKFSNGVIANLSNTCLLPEGDSMVGLDYYTNKGILRLGFNGLEISKKGETSSVKDIVNPYEKESEAFIHAVRTGDTSLILSDYRDAFKTHEVAVAAQVSAEKGQPVRLTK</sequence>
<reference evidence="4" key="1">
    <citation type="journal article" date="2019" name="Int. J. Syst. Evol. Microbiol.">
        <title>The Global Catalogue of Microorganisms (GCM) 10K type strain sequencing project: providing services to taxonomists for standard genome sequencing and annotation.</title>
        <authorList>
            <consortium name="The Broad Institute Genomics Platform"/>
            <consortium name="The Broad Institute Genome Sequencing Center for Infectious Disease"/>
            <person name="Wu L."/>
            <person name="Ma J."/>
        </authorList>
    </citation>
    <scope>NUCLEOTIDE SEQUENCE [LARGE SCALE GENOMIC DNA]</scope>
    <source>
        <strain evidence="4">CGMCC 1.15474</strain>
    </source>
</reference>
<dbReference type="SUPFAM" id="SSF55347">
    <property type="entry name" value="Glyceraldehyde-3-phosphate dehydrogenase-like, C-terminal domain"/>
    <property type="match status" value="1"/>
</dbReference>
<organism evidence="3 4">
    <name type="scientific">Metabacillus endolithicus</name>
    <dbReference type="NCBI Taxonomy" id="1535204"/>
    <lineage>
        <taxon>Bacteria</taxon>
        <taxon>Bacillati</taxon>
        <taxon>Bacillota</taxon>
        <taxon>Bacilli</taxon>
        <taxon>Bacillales</taxon>
        <taxon>Bacillaceae</taxon>
        <taxon>Metabacillus</taxon>
    </lineage>
</organism>
<comment type="caution">
    <text evidence="3">The sequence shown here is derived from an EMBL/GenBank/DDBJ whole genome shotgun (WGS) entry which is preliminary data.</text>
</comment>
<dbReference type="PANTHER" id="PTHR43249">
    <property type="entry name" value="UDP-N-ACETYL-2-AMINO-2-DEOXY-D-GLUCURONATE OXIDASE"/>
    <property type="match status" value="1"/>
</dbReference>
<dbReference type="InterPro" id="IPR055170">
    <property type="entry name" value="GFO_IDH_MocA-like_dom"/>
</dbReference>
<dbReference type="RefSeq" id="WP_247340183.1">
    <property type="nucleotide sequence ID" value="NZ_CP095550.1"/>
</dbReference>
<evidence type="ECO:0000259" key="1">
    <source>
        <dbReference type="Pfam" id="PF01408"/>
    </source>
</evidence>
<dbReference type="Proteomes" id="UP001597318">
    <property type="component" value="Unassembled WGS sequence"/>
</dbReference>
<dbReference type="InterPro" id="IPR000683">
    <property type="entry name" value="Gfo/Idh/MocA-like_OxRdtase_N"/>
</dbReference>
<evidence type="ECO:0000313" key="4">
    <source>
        <dbReference type="Proteomes" id="UP001597318"/>
    </source>
</evidence>
<feature type="domain" description="GFO/IDH/MocA-like oxidoreductase" evidence="2">
    <location>
        <begin position="153"/>
        <end position="234"/>
    </location>
</feature>
<dbReference type="Pfam" id="PF22725">
    <property type="entry name" value="GFO_IDH_MocA_C3"/>
    <property type="match status" value="1"/>
</dbReference>
<dbReference type="Gene3D" id="3.30.360.10">
    <property type="entry name" value="Dihydrodipicolinate Reductase, domain 2"/>
    <property type="match status" value="1"/>
</dbReference>
<proteinExistence type="predicted"/>